<dbReference type="Gene3D" id="3.30.70.100">
    <property type="match status" value="1"/>
</dbReference>
<sequence length="154" mass="17298">MQPVRGWLFRRVRYRVGWLPLDNNTINIDASSSFGGGRMTIIISGTIDIDSAQMAAAMEAGRPLIEGALTESGCLDYDWCPDPLNPGRIRVFERWVDEASLASHFESRWYLEMRDTIGSFGLRGAAVLKYRVDHHEPVYDDSGAPRADFFTDPA</sequence>
<dbReference type="SUPFAM" id="SSF54909">
    <property type="entry name" value="Dimeric alpha+beta barrel"/>
    <property type="match status" value="1"/>
</dbReference>
<dbReference type="EMBL" id="UINC01018812">
    <property type="protein sequence ID" value="SVA79304.1"/>
    <property type="molecule type" value="Genomic_DNA"/>
</dbReference>
<dbReference type="InterPro" id="IPR011008">
    <property type="entry name" value="Dimeric_a/b-barrel"/>
</dbReference>
<name>A0A381YQT4_9ZZZZ</name>
<evidence type="ECO:0000313" key="2">
    <source>
        <dbReference type="EMBL" id="SVA79304.1"/>
    </source>
</evidence>
<evidence type="ECO:0000259" key="1">
    <source>
        <dbReference type="PROSITE" id="PS51725"/>
    </source>
</evidence>
<accession>A0A381YQT4</accession>
<dbReference type="PROSITE" id="PS51725">
    <property type="entry name" value="ABM"/>
    <property type="match status" value="1"/>
</dbReference>
<reference evidence="2" key="1">
    <citation type="submission" date="2018-05" db="EMBL/GenBank/DDBJ databases">
        <authorList>
            <person name="Lanie J.A."/>
            <person name="Ng W.-L."/>
            <person name="Kazmierczak K.M."/>
            <person name="Andrzejewski T.M."/>
            <person name="Davidsen T.M."/>
            <person name="Wayne K.J."/>
            <person name="Tettelin H."/>
            <person name="Glass J.I."/>
            <person name="Rusch D."/>
            <person name="Podicherti R."/>
            <person name="Tsui H.-C.T."/>
            <person name="Winkler M.E."/>
        </authorList>
    </citation>
    <scope>NUCLEOTIDE SEQUENCE</scope>
</reference>
<dbReference type="Pfam" id="PF03992">
    <property type="entry name" value="ABM"/>
    <property type="match status" value="1"/>
</dbReference>
<organism evidence="2">
    <name type="scientific">marine metagenome</name>
    <dbReference type="NCBI Taxonomy" id="408172"/>
    <lineage>
        <taxon>unclassified sequences</taxon>
        <taxon>metagenomes</taxon>
        <taxon>ecological metagenomes</taxon>
    </lineage>
</organism>
<feature type="domain" description="ABM" evidence="1">
    <location>
        <begin position="41"/>
        <end position="132"/>
    </location>
</feature>
<protein>
    <recommendedName>
        <fullName evidence="1">ABM domain-containing protein</fullName>
    </recommendedName>
</protein>
<dbReference type="InterPro" id="IPR007138">
    <property type="entry name" value="ABM_dom"/>
</dbReference>
<proteinExistence type="predicted"/>
<dbReference type="AlphaFoldDB" id="A0A381YQT4"/>
<gene>
    <name evidence="2" type="ORF">METZ01_LOCUS132158</name>
</gene>